<protein>
    <submittedName>
        <fullName evidence="1">HDC04246</fullName>
    </submittedName>
</protein>
<name>Q6IGY7_DROME</name>
<accession>Q6IGY7</accession>
<evidence type="ECO:0000313" key="1">
    <source>
        <dbReference type="EMBL" id="DAA02327.1"/>
    </source>
</evidence>
<organism evidence="1">
    <name type="scientific">Drosophila melanogaster</name>
    <name type="common">Fruit fly</name>
    <dbReference type="NCBI Taxonomy" id="7227"/>
    <lineage>
        <taxon>Eukaryota</taxon>
        <taxon>Metazoa</taxon>
        <taxon>Ecdysozoa</taxon>
        <taxon>Arthropoda</taxon>
        <taxon>Hexapoda</taxon>
        <taxon>Insecta</taxon>
        <taxon>Pterygota</taxon>
        <taxon>Neoptera</taxon>
        <taxon>Endopterygota</taxon>
        <taxon>Diptera</taxon>
        <taxon>Brachycera</taxon>
        <taxon>Muscomorpha</taxon>
        <taxon>Ephydroidea</taxon>
        <taxon>Drosophilidae</taxon>
        <taxon>Drosophila</taxon>
        <taxon>Sophophora</taxon>
    </lineage>
</organism>
<sequence length="64" mass="6798">MGYTLVLGLSSGSNRRSINKQAFPSRPGSTLGTTAKVVGQPVCSSSVRRGSPVIHHRYCSEAFC</sequence>
<gene>
    <name evidence="1" type="ORF">HDC04246</name>
</gene>
<reference evidence="1" key="1">
    <citation type="journal article" date="2003" name="Genome Biol.">
        <title>An integrated gene annotation and transcriptional profiling approach towards the full gene content of the Drosophila genome.</title>
        <authorList>
            <person name="Hild M."/>
            <person name="Beckmann B."/>
            <person name="Haas S.A."/>
            <person name="Koch B."/>
            <person name="Solovyev V."/>
            <person name="Busold C."/>
            <person name="Fellenberg K."/>
            <person name="Boutros M."/>
            <person name="Vingron M."/>
            <person name="Sauer F."/>
            <person name="Hoheisel J.D."/>
            <person name="Paro R."/>
        </authorList>
    </citation>
    <scope>NUCLEOTIDE SEQUENCE</scope>
</reference>
<dbReference type="EMBL" id="BK003629">
    <property type="protein sequence ID" value="DAA02327.1"/>
    <property type="molecule type" value="Genomic_DNA"/>
</dbReference>
<proteinExistence type="predicted"/>
<dbReference type="AlphaFoldDB" id="Q6IGY7"/>